<proteinExistence type="predicted"/>
<dbReference type="AlphaFoldDB" id="A0AA86S4Y0"/>
<keyword evidence="2" id="KW-1185">Reference proteome</keyword>
<accession>A0AA86S4Y0</accession>
<evidence type="ECO:0000313" key="1">
    <source>
        <dbReference type="EMBL" id="CAJ1910668.1"/>
    </source>
</evidence>
<organism evidence="1 2">
    <name type="scientific">Sphenostylis stenocarpa</name>
    <dbReference type="NCBI Taxonomy" id="92480"/>
    <lineage>
        <taxon>Eukaryota</taxon>
        <taxon>Viridiplantae</taxon>
        <taxon>Streptophyta</taxon>
        <taxon>Embryophyta</taxon>
        <taxon>Tracheophyta</taxon>
        <taxon>Spermatophyta</taxon>
        <taxon>Magnoliopsida</taxon>
        <taxon>eudicotyledons</taxon>
        <taxon>Gunneridae</taxon>
        <taxon>Pentapetalae</taxon>
        <taxon>rosids</taxon>
        <taxon>fabids</taxon>
        <taxon>Fabales</taxon>
        <taxon>Fabaceae</taxon>
        <taxon>Papilionoideae</taxon>
        <taxon>50 kb inversion clade</taxon>
        <taxon>NPAAA clade</taxon>
        <taxon>indigoferoid/millettioid clade</taxon>
        <taxon>Phaseoleae</taxon>
        <taxon>Sphenostylis</taxon>
    </lineage>
</organism>
<dbReference type="EMBL" id="OY731398">
    <property type="protein sequence ID" value="CAJ1910668.1"/>
    <property type="molecule type" value="Genomic_DNA"/>
</dbReference>
<name>A0AA86S4Y0_9FABA</name>
<protein>
    <submittedName>
        <fullName evidence="1">Uncharacterized protein</fullName>
    </submittedName>
</protein>
<gene>
    <name evidence="1" type="ORF">AYBTSS11_LOCUS3433</name>
</gene>
<sequence>MEHTESLALLMLYKKASFIVAPVNEKVKFILIRHFKFLLSYAGDYEKGDLVGKKNMRFTFSHPSPLGKKKCLDEFGSCRPIQQSLNCSRNQDHIGLSCND</sequence>
<evidence type="ECO:0000313" key="2">
    <source>
        <dbReference type="Proteomes" id="UP001189624"/>
    </source>
</evidence>
<dbReference type="Proteomes" id="UP001189624">
    <property type="component" value="Chromosome 1"/>
</dbReference>
<reference evidence="1" key="1">
    <citation type="submission" date="2023-10" db="EMBL/GenBank/DDBJ databases">
        <authorList>
            <person name="Domelevo Entfellner J.-B."/>
        </authorList>
    </citation>
    <scope>NUCLEOTIDE SEQUENCE</scope>
</reference>
<dbReference type="Gramene" id="rna-AYBTSS11_LOCUS3433">
    <property type="protein sequence ID" value="CAJ1910668.1"/>
    <property type="gene ID" value="gene-AYBTSS11_LOCUS3433"/>
</dbReference>